<evidence type="ECO:0000313" key="3">
    <source>
        <dbReference type="Proteomes" id="UP001139028"/>
    </source>
</evidence>
<dbReference type="Proteomes" id="UP001139028">
    <property type="component" value="Unassembled WGS sequence"/>
</dbReference>
<evidence type="ECO:0000259" key="1">
    <source>
        <dbReference type="Pfam" id="PF04233"/>
    </source>
</evidence>
<dbReference type="AlphaFoldDB" id="A0A9X2EN70"/>
<dbReference type="InterPro" id="IPR006528">
    <property type="entry name" value="Phage_head_morphogenesis_dom"/>
</dbReference>
<proteinExistence type="predicted"/>
<protein>
    <submittedName>
        <fullName evidence="2">Phage head morphogenesis protein</fullName>
    </submittedName>
</protein>
<evidence type="ECO:0000313" key="2">
    <source>
        <dbReference type="EMBL" id="MCO1335362.1"/>
    </source>
</evidence>
<feature type="domain" description="Phage head morphogenesis" evidence="1">
    <location>
        <begin position="56"/>
        <end position="170"/>
    </location>
</feature>
<dbReference type="Pfam" id="PF04233">
    <property type="entry name" value="Phage_Mu_F"/>
    <property type="match status" value="1"/>
</dbReference>
<organism evidence="2 3">
    <name type="scientific">Microbulbifer okhotskensis</name>
    <dbReference type="NCBI Taxonomy" id="2926617"/>
    <lineage>
        <taxon>Bacteria</taxon>
        <taxon>Pseudomonadati</taxon>
        <taxon>Pseudomonadota</taxon>
        <taxon>Gammaproteobacteria</taxon>
        <taxon>Cellvibrionales</taxon>
        <taxon>Microbulbiferaceae</taxon>
        <taxon>Microbulbifer</taxon>
    </lineage>
</organism>
<name>A0A9X2EN70_9GAMM</name>
<reference evidence="2" key="1">
    <citation type="journal article" date="2022" name="Arch. Microbiol.">
        <title>Microbulbifer okhotskensis sp. nov., isolated from a deep bottom sediment of the Okhotsk Sea.</title>
        <authorList>
            <person name="Romanenko L."/>
            <person name="Kurilenko V."/>
            <person name="Otstavnykh N."/>
            <person name="Velansky P."/>
            <person name="Isaeva M."/>
            <person name="Mikhailov V."/>
        </authorList>
    </citation>
    <scope>NUCLEOTIDE SEQUENCE</scope>
    <source>
        <strain evidence="2">OS29</strain>
    </source>
</reference>
<gene>
    <name evidence="2" type="ORF">MO867_13570</name>
</gene>
<sequence>MATAAAYGSLSFEQQIQFFQGKYPSIDYESIRGAAHDRAFISAGAHRIDLVQDLFMVIARAIREGMTLQEFQPDYEAVLDHYGWEPNGGRNWRASVIYHTNLRTSYAAGRYQQLQEVKDRRPYWGYQHSDAVLHPREQHLAWNNLVIHADDPWWLSHYPPNGWGCQCTVIAYNLRDLNRMGKNGPDKAPAIKLRKITFKDAELEVPEGIDPGWDYAPGGSDIQQQIQRILEKAEGLPEDLAEILTAELMENLGSGN</sequence>
<dbReference type="RefSeq" id="WP_252469440.1">
    <property type="nucleotide sequence ID" value="NZ_JALBWM010000059.1"/>
</dbReference>
<dbReference type="EMBL" id="JALBWM010000059">
    <property type="protein sequence ID" value="MCO1335362.1"/>
    <property type="molecule type" value="Genomic_DNA"/>
</dbReference>
<keyword evidence="3" id="KW-1185">Reference proteome</keyword>
<accession>A0A9X2EN70</accession>
<comment type="caution">
    <text evidence="2">The sequence shown here is derived from an EMBL/GenBank/DDBJ whole genome shotgun (WGS) entry which is preliminary data.</text>
</comment>